<feature type="transmembrane region" description="Helical" evidence="5">
    <location>
        <begin position="179"/>
        <end position="197"/>
    </location>
</feature>
<dbReference type="EMBL" id="JAUSQM010000001">
    <property type="protein sequence ID" value="MDP9821458.1"/>
    <property type="molecule type" value="Genomic_DNA"/>
</dbReference>
<dbReference type="SUPFAM" id="SSF103473">
    <property type="entry name" value="MFS general substrate transporter"/>
    <property type="match status" value="1"/>
</dbReference>
<comment type="subcellular location">
    <subcellularLocation>
        <location evidence="1">Cell membrane</location>
        <topology evidence="1">Multi-pass membrane protein</topology>
    </subcellularLocation>
</comment>
<dbReference type="InterPro" id="IPR036259">
    <property type="entry name" value="MFS_trans_sf"/>
</dbReference>
<evidence type="ECO:0000256" key="4">
    <source>
        <dbReference type="ARBA" id="ARBA00023136"/>
    </source>
</evidence>
<feature type="transmembrane region" description="Helical" evidence="5">
    <location>
        <begin position="44"/>
        <end position="64"/>
    </location>
</feature>
<organism evidence="7 8">
    <name type="scientific">Nocardioides massiliensis</name>
    <dbReference type="NCBI Taxonomy" id="1325935"/>
    <lineage>
        <taxon>Bacteria</taxon>
        <taxon>Bacillati</taxon>
        <taxon>Actinomycetota</taxon>
        <taxon>Actinomycetes</taxon>
        <taxon>Propionibacteriales</taxon>
        <taxon>Nocardioidaceae</taxon>
        <taxon>Nocardioides</taxon>
    </lineage>
</organism>
<dbReference type="InterPro" id="IPR011701">
    <property type="entry name" value="MFS"/>
</dbReference>
<evidence type="ECO:0000256" key="2">
    <source>
        <dbReference type="ARBA" id="ARBA00022692"/>
    </source>
</evidence>
<feature type="transmembrane region" description="Helical" evidence="5">
    <location>
        <begin position="76"/>
        <end position="99"/>
    </location>
</feature>
<feature type="transmembrane region" description="Helical" evidence="5">
    <location>
        <begin position="149"/>
        <end position="173"/>
    </location>
</feature>
<evidence type="ECO:0000256" key="3">
    <source>
        <dbReference type="ARBA" id="ARBA00022989"/>
    </source>
</evidence>
<dbReference type="RefSeq" id="WP_068119042.1">
    <property type="nucleotide sequence ID" value="NZ_CCXJ01000163.1"/>
</dbReference>
<dbReference type="Proteomes" id="UP001240447">
    <property type="component" value="Unassembled WGS sequence"/>
</dbReference>
<evidence type="ECO:0000313" key="7">
    <source>
        <dbReference type="EMBL" id="MDP9821458.1"/>
    </source>
</evidence>
<feature type="transmembrane region" description="Helical" evidence="5">
    <location>
        <begin position="232"/>
        <end position="257"/>
    </location>
</feature>
<reference evidence="7 8" key="1">
    <citation type="submission" date="2023-07" db="EMBL/GenBank/DDBJ databases">
        <title>Sequencing the genomes of 1000 actinobacteria strains.</title>
        <authorList>
            <person name="Klenk H.-P."/>
        </authorList>
    </citation>
    <scope>NUCLEOTIDE SEQUENCE [LARGE SCALE GENOMIC DNA]</scope>
    <source>
        <strain evidence="7 8">GD13</strain>
    </source>
</reference>
<keyword evidence="8" id="KW-1185">Reference proteome</keyword>
<dbReference type="PANTHER" id="PTHR23546:SF1">
    <property type="entry name" value="MEMBRANE PROTEIN"/>
    <property type="match status" value="1"/>
</dbReference>
<gene>
    <name evidence="7" type="ORF">J2S59_001267</name>
</gene>
<dbReference type="Gene3D" id="1.20.1250.20">
    <property type="entry name" value="MFS general substrate transporter like domains"/>
    <property type="match status" value="1"/>
</dbReference>
<keyword evidence="4 5" id="KW-0472">Membrane</keyword>
<comment type="caution">
    <text evidence="7">The sequence shown here is derived from an EMBL/GenBank/DDBJ whole genome shotgun (WGS) entry which is preliminary data.</text>
</comment>
<feature type="transmembrane region" description="Helical" evidence="5">
    <location>
        <begin position="277"/>
        <end position="296"/>
    </location>
</feature>
<accession>A0ABT9NM05</accession>
<evidence type="ECO:0000259" key="6">
    <source>
        <dbReference type="PROSITE" id="PS50850"/>
    </source>
</evidence>
<feature type="transmembrane region" description="Helical" evidence="5">
    <location>
        <begin position="119"/>
        <end position="137"/>
    </location>
</feature>
<protein>
    <submittedName>
        <fullName evidence="7">MFS family permease</fullName>
    </submittedName>
</protein>
<dbReference type="InterPro" id="IPR020846">
    <property type="entry name" value="MFS_dom"/>
</dbReference>
<sequence length="428" mass="43426">MSAAARAHNPMPVLAGAVLVVMAAQQAIVPVLAPLARDLELPEWSLGLLMTSAAVMFTLTSSPWGRAVDRVGHRTVLLSGLSLGLVGMTGFAIVCQLAVSGVISGELGMALMIGTRSLLFGVAMGAVPTAAMAWVAANTSTTQERVKGLAQIGAVQGLAQALGPASGFVLAFAGFLGPVWAAPAVIAFALVAVAVLLPKGPSRRARAAAAAEAEQAEAAAPSKPLRPWDPRLWPVMLGGFGSFLTLGLVVVCVGFVVQDRLGYEGADAVRMTGLVSTVVGLVMVTMQAFVVPRLGWPPWRMLRSGIPLVALGAAGLMVADTLVLVTACMAVLAVGMGTVGPGYVSAPTLLVGPAEQGRVAGLVQTVTGSTFMIGPLGGSALYGINDWLPFAVGTGICVAGAIFVWTRKGPGETATAPAPQPELAPDPS</sequence>
<name>A0ABT9NM05_9ACTN</name>
<feature type="transmembrane region" description="Helical" evidence="5">
    <location>
        <begin position="387"/>
        <end position="405"/>
    </location>
</feature>
<feature type="domain" description="Major facilitator superfamily (MFS) profile" evidence="6">
    <location>
        <begin position="10"/>
        <end position="412"/>
    </location>
</feature>
<dbReference type="PANTHER" id="PTHR23546">
    <property type="entry name" value="TRANSPORT PROTEIN"/>
    <property type="match status" value="1"/>
</dbReference>
<feature type="transmembrane region" description="Helical" evidence="5">
    <location>
        <begin position="308"/>
        <end position="334"/>
    </location>
</feature>
<evidence type="ECO:0000313" key="8">
    <source>
        <dbReference type="Proteomes" id="UP001240447"/>
    </source>
</evidence>
<evidence type="ECO:0000256" key="5">
    <source>
        <dbReference type="SAM" id="Phobius"/>
    </source>
</evidence>
<dbReference type="Pfam" id="PF07690">
    <property type="entry name" value="MFS_1"/>
    <property type="match status" value="1"/>
</dbReference>
<feature type="transmembrane region" description="Helical" evidence="5">
    <location>
        <begin position="12"/>
        <end position="32"/>
    </location>
</feature>
<proteinExistence type="predicted"/>
<keyword evidence="3 5" id="KW-1133">Transmembrane helix</keyword>
<keyword evidence="2 5" id="KW-0812">Transmembrane</keyword>
<dbReference type="PROSITE" id="PS50850">
    <property type="entry name" value="MFS"/>
    <property type="match status" value="1"/>
</dbReference>
<evidence type="ECO:0000256" key="1">
    <source>
        <dbReference type="ARBA" id="ARBA00004651"/>
    </source>
</evidence>